<name>A0A8H3GIR5_9AGAM</name>
<reference evidence="1" key="1">
    <citation type="submission" date="2021-01" db="EMBL/GenBank/DDBJ databases">
        <authorList>
            <person name="Kaushik A."/>
        </authorList>
    </citation>
    <scope>NUCLEOTIDE SEQUENCE</scope>
    <source>
        <strain evidence="1">AG4-RS23</strain>
    </source>
</reference>
<protein>
    <submittedName>
        <fullName evidence="1">Uncharacterized protein</fullName>
    </submittedName>
</protein>
<comment type="caution">
    <text evidence="1">The sequence shown here is derived from an EMBL/GenBank/DDBJ whole genome shotgun (WGS) entry which is preliminary data.</text>
</comment>
<evidence type="ECO:0000313" key="1">
    <source>
        <dbReference type="EMBL" id="CAE6456153.1"/>
    </source>
</evidence>
<accession>A0A8H3GIR5</accession>
<evidence type="ECO:0000313" key="2">
    <source>
        <dbReference type="Proteomes" id="UP000663861"/>
    </source>
</evidence>
<proteinExistence type="predicted"/>
<dbReference type="AlphaFoldDB" id="A0A8H3GIR5"/>
<dbReference type="EMBL" id="CAJMWY010001032">
    <property type="protein sequence ID" value="CAE6456153.1"/>
    <property type="molecule type" value="Genomic_DNA"/>
</dbReference>
<organism evidence="1 2">
    <name type="scientific">Rhizoctonia solani</name>
    <dbReference type="NCBI Taxonomy" id="456999"/>
    <lineage>
        <taxon>Eukaryota</taxon>
        <taxon>Fungi</taxon>
        <taxon>Dikarya</taxon>
        <taxon>Basidiomycota</taxon>
        <taxon>Agaricomycotina</taxon>
        <taxon>Agaricomycetes</taxon>
        <taxon>Cantharellales</taxon>
        <taxon>Ceratobasidiaceae</taxon>
        <taxon>Rhizoctonia</taxon>
    </lineage>
</organism>
<sequence>MFVGICPCGCPSLVAQTINIELRRFKPHNHYQMPASRKKTRAPRGINYGLLTDETKKLQYFKSHLPTRVGAIRVRGRDVKSGDQVIMDIAGDDSGTSTSDDVCIAEVVEIRSPDHDKHEVTILCSTLFSFVGIILGQVLTNVFVEYAIELMVKLKVLQNLQDPGKAIKNFSNFKFSPRELVSSDHMQVFPAGQLMKKISVRTFHETSAEQSTIGPDEWWCRYFWSTKQSCLLLCNKSRSPITACGMGDRCIKGHYFAPHLEYQRFCSRGSCQIWYHIECLQSAQLLVKFKLGLPDLRLRLMLHGTLGFEWIDDPYGDMKFFEDIKSCLSYIHGIVDCAQYAVVRGREHGIVGNFLQIKRARTLLVEAHQNGWPSDEEIAEFASWKPPADALYRCINCNGII</sequence>
<dbReference type="Proteomes" id="UP000663861">
    <property type="component" value="Unassembled WGS sequence"/>
</dbReference>
<gene>
    <name evidence="1" type="ORF">RDB_LOCUS61852</name>
</gene>